<evidence type="ECO:0000259" key="5">
    <source>
        <dbReference type="Pfam" id="PF01467"/>
    </source>
</evidence>
<feature type="domain" description="Cytidyltransferase-like" evidence="5">
    <location>
        <begin position="38"/>
        <end position="159"/>
    </location>
</feature>
<gene>
    <name evidence="6" type="ORF">INE88_02862</name>
</gene>
<dbReference type="NCBIfam" id="TIGR02320">
    <property type="entry name" value="PEP_mutase"/>
    <property type="match status" value="1"/>
</dbReference>
<reference evidence="6" key="1">
    <citation type="journal article" date="2021" name="PLoS Genet.">
        <title>Mobile Type VI secretion system loci of the gut Bacteroidales display extensive intra-ecosystem transfer, multi-species spread and geographical clustering.</title>
        <authorList>
            <person name="Garcia-Bayona L."/>
            <person name="Coyne M.J."/>
            <person name="Comstock L.E."/>
        </authorList>
    </citation>
    <scope>NUCLEOTIDE SEQUENCE</scope>
    <source>
        <strain evidence="6">CL11T00C20</strain>
    </source>
</reference>
<keyword evidence="3" id="KW-0413">Isomerase</keyword>
<organism evidence="6 7">
    <name type="scientific">Bacteroides eggerthii</name>
    <dbReference type="NCBI Taxonomy" id="28111"/>
    <lineage>
        <taxon>Bacteria</taxon>
        <taxon>Pseudomonadati</taxon>
        <taxon>Bacteroidota</taxon>
        <taxon>Bacteroidia</taxon>
        <taxon>Bacteroidales</taxon>
        <taxon>Bacteroidaceae</taxon>
        <taxon>Bacteroides</taxon>
    </lineage>
</organism>
<dbReference type="InterPro" id="IPR015813">
    <property type="entry name" value="Pyrv/PenolPyrv_kinase-like_dom"/>
</dbReference>
<dbReference type="InterPro" id="IPR040442">
    <property type="entry name" value="Pyrv_kinase-like_dom_sf"/>
</dbReference>
<dbReference type="Proteomes" id="UP000679226">
    <property type="component" value="Chromosome"/>
</dbReference>
<dbReference type="GO" id="GO:0016779">
    <property type="term" value="F:nucleotidyltransferase activity"/>
    <property type="evidence" value="ECO:0007669"/>
    <property type="project" value="UniProtKB-KW"/>
</dbReference>
<dbReference type="KEGG" id="beg:INE88_02862"/>
<dbReference type="NCBIfam" id="TIGR00125">
    <property type="entry name" value="cyt_tran_rel"/>
    <property type="match status" value="1"/>
</dbReference>
<evidence type="ECO:0000313" key="7">
    <source>
        <dbReference type="Proteomes" id="UP000679226"/>
    </source>
</evidence>
<protein>
    <recommendedName>
        <fullName evidence="4">phosphoenolpyruvate mutase</fullName>
        <ecNumber evidence="4">5.4.2.9</ecNumber>
    </recommendedName>
</protein>
<dbReference type="InterPro" id="IPR050385">
    <property type="entry name" value="Archaeal_FAD_synthase"/>
</dbReference>
<dbReference type="SUPFAM" id="SSF51621">
    <property type="entry name" value="Phosphoenolpyruvate/pyruvate domain"/>
    <property type="match status" value="1"/>
</dbReference>
<sequence length="461" mass="51034">MDIMVCANVHVLKSLVPIRVNITYHYKMEKKKVYVGMSADIIHPGHLNIIHEAQKLGSVTVGVLTDAAIASYKRLPYLNYEQRSLIVQNLKGVDAVIPQTTLDYVPNLELLKPDFVVHGDDWKEGVQKETRQHVISTISQWGGKVIDVPYTKGISSTQLNTKLKEIGTTPEIRLKRLRRLIEAKKVVRICESHSGLTGLIIENTSVEVNGVKREFDGMWSSSLTDSTSKGKPDIEAVDLTTRLHDLNDTLECTTKPVIFDGDTGGKIEHFVFTVRTLERLGISAIIIEDKVGLKKNSLFGTDAVQVQDSIEGFCAKIKAGKRAQVTDDFMIIARIESFIAGKGLDDAMERALAYIEAGADGIMIHSKHKSGADIKEFCAALRKVNKSIPIVVVPTTYNHITDDELADWGVNIVIYANHMLRSAYPAMLNTAKSILANGRSYEANELCMPVKEILELIPGTK</sequence>
<dbReference type="Gene3D" id="3.20.20.60">
    <property type="entry name" value="Phosphoenolpyruvate-binding domains"/>
    <property type="match status" value="1"/>
</dbReference>
<proteinExistence type="predicted"/>
<dbReference type="GO" id="GO:0050188">
    <property type="term" value="F:phosphoenolpyruvate mutase activity"/>
    <property type="evidence" value="ECO:0007669"/>
    <property type="project" value="UniProtKB-EC"/>
</dbReference>
<dbReference type="InterPro" id="IPR014729">
    <property type="entry name" value="Rossmann-like_a/b/a_fold"/>
</dbReference>
<evidence type="ECO:0000256" key="4">
    <source>
        <dbReference type="ARBA" id="ARBA00024063"/>
    </source>
</evidence>
<evidence type="ECO:0000256" key="1">
    <source>
        <dbReference type="ARBA" id="ARBA00022679"/>
    </source>
</evidence>
<dbReference type="Gene3D" id="3.40.50.620">
    <property type="entry name" value="HUPs"/>
    <property type="match status" value="1"/>
</dbReference>
<dbReference type="CDD" id="cd00377">
    <property type="entry name" value="ICL_PEPM"/>
    <property type="match status" value="1"/>
</dbReference>
<evidence type="ECO:0000313" key="6">
    <source>
        <dbReference type="EMBL" id="QUT46036.1"/>
    </source>
</evidence>
<dbReference type="InterPro" id="IPR004821">
    <property type="entry name" value="Cyt_trans-like"/>
</dbReference>
<dbReference type="InterPro" id="IPR012698">
    <property type="entry name" value="PEnolPyrv_PMutase_core"/>
</dbReference>
<dbReference type="EC" id="5.4.2.9" evidence="4"/>
<dbReference type="AlphaFoldDB" id="A0A975KI93"/>
<dbReference type="Pfam" id="PF13714">
    <property type="entry name" value="PEP_mutase"/>
    <property type="match status" value="1"/>
</dbReference>
<dbReference type="SUPFAM" id="SSF52374">
    <property type="entry name" value="Nucleotidylyl transferase"/>
    <property type="match status" value="1"/>
</dbReference>
<dbReference type="Pfam" id="PF01467">
    <property type="entry name" value="CTP_transf_like"/>
    <property type="match status" value="1"/>
</dbReference>
<dbReference type="EMBL" id="CP072227">
    <property type="protein sequence ID" value="QUT46036.1"/>
    <property type="molecule type" value="Genomic_DNA"/>
</dbReference>
<dbReference type="InterPro" id="IPR039556">
    <property type="entry name" value="ICL/PEPM"/>
</dbReference>
<evidence type="ECO:0000256" key="2">
    <source>
        <dbReference type="ARBA" id="ARBA00022695"/>
    </source>
</evidence>
<name>A0A975KI93_9BACE</name>
<dbReference type="PANTHER" id="PTHR43793:SF1">
    <property type="entry name" value="FAD SYNTHASE"/>
    <property type="match status" value="1"/>
</dbReference>
<evidence type="ECO:0000256" key="3">
    <source>
        <dbReference type="ARBA" id="ARBA00023235"/>
    </source>
</evidence>
<accession>A0A975KI93</accession>
<keyword evidence="2" id="KW-0548">Nucleotidyltransferase</keyword>
<dbReference type="CDD" id="cd02170">
    <property type="entry name" value="cytidylyltransferase"/>
    <property type="match status" value="1"/>
</dbReference>
<dbReference type="PANTHER" id="PTHR43793">
    <property type="entry name" value="FAD SYNTHASE"/>
    <property type="match status" value="1"/>
</dbReference>
<keyword evidence="1" id="KW-0808">Transferase</keyword>